<dbReference type="AlphaFoldDB" id="A0AAN9FNU6"/>
<keyword evidence="1" id="KW-0812">Transmembrane</keyword>
<name>A0AAN9FNU6_CROPI</name>
<keyword evidence="3" id="KW-1185">Reference proteome</keyword>
<keyword evidence="1" id="KW-0472">Membrane</keyword>
<protein>
    <submittedName>
        <fullName evidence="2">Uncharacterized protein</fullName>
    </submittedName>
</protein>
<dbReference type="EMBL" id="JAYWIO010000003">
    <property type="protein sequence ID" value="KAK7276193.1"/>
    <property type="molecule type" value="Genomic_DNA"/>
</dbReference>
<evidence type="ECO:0000313" key="3">
    <source>
        <dbReference type="Proteomes" id="UP001372338"/>
    </source>
</evidence>
<accession>A0AAN9FNU6</accession>
<evidence type="ECO:0000313" key="2">
    <source>
        <dbReference type="EMBL" id="KAK7276193.1"/>
    </source>
</evidence>
<comment type="caution">
    <text evidence="2">The sequence shown here is derived from an EMBL/GenBank/DDBJ whole genome shotgun (WGS) entry which is preliminary data.</text>
</comment>
<feature type="transmembrane region" description="Helical" evidence="1">
    <location>
        <begin position="41"/>
        <end position="63"/>
    </location>
</feature>
<keyword evidence="1" id="KW-1133">Transmembrane helix</keyword>
<organism evidence="2 3">
    <name type="scientific">Crotalaria pallida</name>
    <name type="common">Smooth rattlebox</name>
    <name type="synonym">Crotalaria striata</name>
    <dbReference type="NCBI Taxonomy" id="3830"/>
    <lineage>
        <taxon>Eukaryota</taxon>
        <taxon>Viridiplantae</taxon>
        <taxon>Streptophyta</taxon>
        <taxon>Embryophyta</taxon>
        <taxon>Tracheophyta</taxon>
        <taxon>Spermatophyta</taxon>
        <taxon>Magnoliopsida</taxon>
        <taxon>eudicotyledons</taxon>
        <taxon>Gunneridae</taxon>
        <taxon>Pentapetalae</taxon>
        <taxon>rosids</taxon>
        <taxon>fabids</taxon>
        <taxon>Fabales</taxon>
        <taxon>Fabaceae</taxon>
        <taxon>Papilionoideae</taxon>
        <taxon>50 kb inversion clade</taxon>
        <taxon>genistoids sensu lato</taxon>
        <taxon>core genistoids</taxon>
        <taxon>Crotalarieae</taxon>
        <taxon>Crotalaria</taxon>
    </lineage>
</organism>
<evidence type="ECO:0000256" key="1">
    <source>
        <dbReference type="SAM" id="Phobius"/>
    </source>
</evidence>
<reference evidence="2 3" key="1">
    <citation type="submission" date="2024-01" db="EMBL/GenBank/DDBJ databases">
        <title>The genomes of 5 underutilized Papilionoideae crops provide insights into root nodulation and disease resistanc.</title>
        <authorList>
            <person name="Yuan L."/>
        </authorList>
    </citation>
    <scope>NUCLEOTIDE SEQUENCE [LARGE SCALE GENOMIC DNA]</scope>
    <source>
        <strain evidence="2">ZHUSHIDOU_FW_LH</strain>
        <tissue evidence="2">Leaf</tissue>
    </source>
</reference>
<dbReference type="Proteomes" id="UP001372338">
    <property type="component" value="Unassembled WGS sequence"/>
</dbReference>
<proteinExistence type="predicted"/>
<sequence>MSNTTHYNFYPVESAEGKSKSDPILCVLTKEKDLVPCGVCFFFAFLSFFLSFFLSSVIFLVILSRKTKLNSYLFSLPCLF</sequence>
<gene>
    <name evidence="2" type="ORF">RIF29_17328</name>
</gene>